<feature type="domain" description="Transposase InsH N-terminal" evidence="1">
    <location>
        <begin position="19"/>
        <end position="112"/>
    </location>
</feature>
<sequence length="497" mass="56523">MAGFIEGVQRSQTVLFPERLEDWIGEDDLVRVIDLFVDELDLATLGFVRSTSARTGRPGYHPAILLKLFIHGYLNRIPSSRRLEREAGRNVEVMWLIGRLVPDHKTIAEFRRTNGRACCATIWMRHHPDCRAIRAIRKTCAQFVELCRRIGVLKGDCVAIDGSKFKAVNNRDRNFTKNKIASRLAHLEADVESYITEMVRIDRQEEGEARAGKVSHLARRYGRIRQEIARLKTMEQALAAAPDGQISLTDPDARAMATSARHSGMVGYNVQTAVDTESHIIVTYEVTNQGFDRDQLSPMAIAAKDALQRDDLHAIADKGYFSGPEILACHEAGITTTVPRPATSGNAAKGMYVKADFVYDAERDVYICPAGEELIYRYTTEERGIRVRRYWINECQTCPLQSRCTTGAERRITRWEHEHLIDAMRERLSRDTDPMTLRRCTVEHPFGTIKAWMGHTHFLTRRLKNVRTEMALNVLAYNIKRVISLIGIRRLMKAITA</sequence>
<name>A0A2T4J7Z5_9RHOB</name>
<protein>
    <submittedName>
        <fullName evidence="3">IS1182 family transposase</fullName>
    </submittedName>
</protein>
<dbReference type="NCBIfam" id="NF033551">
    <property type="entry name" value="transpos_IS1182"/>
    <property type="match status" value="1"/>
</dbReference>
<dbReference type="OrthoDB" id="9774608at2"/>
<accession>A0A2T4J7Z5</accession>
<evidence type="ECO:0000313" key="4">
    <source>
        <dbReference type="Proteomes" id="UP000241899"/>
    </source>
</evidence>
<evidence type="ECO:0000259" key="2">
    <source>
        <dbReference type="Pfam" id="PF13751"/>
    </source>
</evidence>
<dbReference type="AlphaFoldDB" id="A0A2T4J7Z5"/>
<dbReference type="PANTHER" id="PTHR33408">
    <property type="entry name" value="TRANSPOSASE"/>
    <property type="match status" value="1"/>
</dbReference>
<dbReference type="InterPro" id="IPR025668">
    <property type="entry name" value="Tnp_DDE_dom"/>
</dbReference>
<gene>
    <name evidence="3" type="ORF">C5F46_15195</name>
</gene>
<dbReference type="InterPro" id="IPR047629">
    <property type="entry name" value="IS1182_transpos"/>
</dbReference>
<proteinExistence type="predicted"/>
<dbReference type="Pfam" id="PF05598">
    <property type="entry name" value="DUF772"/>
    <property type="match status" value="1"/>
</dbReference>
<dbReference type="Proteomes" id="UP000241899">
    <property type="component" value="Unassembled WGS sequence"/>
</dbReference>
<keyword evidence="4" id="KW-1185">Reference proteome</keyword>
<organism evidence="3 4">
    <name type="scientific">Phaeovulum veldkampii DSM 11550</name>
    <dbReference type="NCBI Taxonomy" id="1185920"/>
    <lineage>
        <taxon>Bacteria</taxon>
        <taxon>Pseudomonadati</taxon>
        <taxon>Pseudomonadota</taxon>
        <taxon>Alphaproteobacteria</taxon>
        <taxon>Rhodobacterales</taxon>
        <taxon>Paracoccaceae</taxon>
        <taxon>Phaeovulum</taxon>
    </lineage>
</organism>
<reference evidence="3 4" key="1">
    <citation type="submission" date="2018-03" db="EMBL/GenBank/DDBJ databases">
        <title>Rhodobacter veldkampii.</title>
        <authorList>
            <person name="Meyer T.E."/>
            <person name="Miller S."/>
            <person name="Lodha T."/>
            <person name="Gandham S."/>
            <person name="Chintalapati S."/>
            <person name="Chintalapati V.R."/>
        </authorList>
    </citation>
    <scope>NUCLEOTIDE SEQUENCE [LARGE SCALE GENOMIC DNA]</scope>
    <source>
        <strain evidence="3 4">DSM 11550</strain>
    </source>
</reference>
<dbReference type="EMBL" id="PZKF01000066">
    <property type="protein sequence ID" value="PTE14030.1"/>
    <property type="molecule type" value="Genomic_DNA"/>
</dbReference>
<dbReference type="Pfam" id="PF13751">
    <property type="entry name" value="DDE_Tnp_1_6"/>
    <property type="match status" value="1"/>
</dbReference>
<evidence type="ECO:0000259" key="1">
    <source>
        <dbReference type="Pfam" id="PF05598"/>
    </source>
</evidence>
<feature type="domain" description="Transposase DDE" evidence="2">
    <location>
        <begin position="367"/>
        <end position="482"/>
    </location>
</feature>
<dbReference type="RefSeq" id="WP_107326171.1">
    <property type="nucleotide sequence ID" value="NZ_NHSP01000051.1"/>
</dbReference>
<comment type="caution">
    <text evidence="3">The sequence shown here is derived from an EMBL/GenBank/DDBJ whole genome shotgun (WGS) entry which is preliminary data.</text>
</comment>
<evidence type="ECO:0000313" key="3">
    <source>
        <dbReference type="EMBL" id="PTE14030.1"/>
    </source>
</evidence>
<dbReference type="PANTHER" id="PTHR33408:SF2">
    <property type="entry name" value="TRANSPOSASE DDE DOMAIN-CONTAINING PROTEIN"/>
    <property type="match status" value="1"/>
</dbReference>
<dbReference type="InterPro" id="IPR008490">
    <property type="entry name" value="Transposase_InsH_N"/>
</dbReference>